<evidence type="ECO:0000313" key="7">
    <source>
        <dbReference type="Proteomes" id="UP001299970"/>
    </source>
</evidence>
<dbReference type="InterPro" id="IPR015797">
    <property type="entry name" value="NUDIX_hydrolase-like_dom_sf"/>
</dbReference>
<name>A0ABS9TT14_9PSEU</name>
<dbReference type="InterPro" id="IPR020476">
    <property type="entry name" value="Nudix_hydrolase"/>
</dbReference>
<keyword evidence="7" id="KW-1185">Reference proteome</keyword>
<dbReference type="Gene3D" id="3.90.79.10">
    <property type="entry name" value="Nucleoside Triphosphate Pyrophosphohydrolase"/>
    <property type="match status" value="1"/>
</dbReference>
<evidence type="ECO:0000256" key="2">
    <source>
        <dbReference type="ARBA" id="ARBA00005582"/>
    </source>
</evidence>
<evidence type="ECO:0000256" key="4">
    <source>
        <dbReference type="RuleBase" id="RU003476"/>
    </source>
</evidence>
<dbReference type="PROSITE" id="PS51462">
    <property type="entry name" value="NUDIX"/>
    <property type="match status" value="1"/>
</dbReference>
<feature type="domain" description="Nudix hydrolase" evidence="5">
    <location>
        <begin position="1"/>
        <end position="117"/>
    </location>
</feature>
<dbReference type="PANTHER" id="PTHR43046">
    <property type="entry name" value="GDP-MANNOSE MANNOSYL HYDROLASE"/>
    <property type="match status" value="1"/>
</dbReference>
<reference evidence="6 7" key="1">
    <citation type="submission" date="2022-03" db="EMBL/GenBank/DDBJ databases">
        <title>Pseudonocardia alaer sp. nov., a novel actinomycete isolated from reed forest soil.</title>
        <authorList>
            <person name="Wang L."/>
        </authorList>
    </citation>
    <scope>NUCLEOTIDE SEQUENCE [LARGE SCALE GENOMIC DNA]</scope>
    <source>
        <strain evidence="6 7">Y-16303</strain>
    </source>
</reference>
<evidence type="ECO:0000256" key="3">
    <source>
        <dbReference type="ARBA" id="ARBA00022801"/>
    </source>
</evidence>
<dbReference type="PANTHER" id="PTHR43046:SF16">
    <property type="entry name" value="ADP-RIBOSE PYROPHOSPHATASE YJHB-RELATED"/>
    <property type="match status" value="1"/>
</dbReference>
<evidence type="ECO:0000259" key="5">
    <source>
        <dbReference type="PROSITE" id="PS51462"/>
    </source>
</evidence>
<proteinExistence type="inferred from homology"/>
<keyword evidence="3 4" id="KW-0378">Hydrolase</keyword>
<accession>A0ABS9TT14</accession>
<comment type="cofactor">
    <cofactor evidence="1">
        <name>Mg(2+)</name>
        <dbReference type="ChEBI" id="CHEBI:18420"/>
    </cofactor>
</comment>
<dbReference type="InterPro" id="IPR020084">
    <property type="entry name" value="NUDIX_hydrolase_CS"/>
</dbReference>
<comment type="similarity">
    <text evidence="2 4">Belongs to the Nudix hydrolase family.</text>
</comment>
<evidence type="ECO:0000256" key="1">
    <source>
        <dbReference type="ARBA" id="ARBA00001946"/>
    </source>
</evidence>
<dbReference type="PRINTS" id="PR00502">
    <property type="entry name" value="NUDIXFAMILY"/>
</dbReference>
<sequence length="126" mass="13730">MLLVCRTDSGNWELPGGRVEVGESAIAAAEREVAEESGVSIRVTRLVGVFTDPGHVMVYPATGEARQQFAVCFHAEPRCGEPQPDHDETCDAAWVDPAELSLLPIHPSMRKRIVHALTQPHTPHAD</sequence>
<gene>
    <name evidence="6" type="ORF">MMF94_38620</name>
</gene>
<dbReference type="SUPFAM" id="SSF55811">
    <property type="entry name" value="Nudix"/>
    <property type="match status" value="1"/>
</dbReference>
<dbReference type="EMBL" id="JAKXMK010000047">
    <property type="protein sequence ID" value="MCH6171637.1"/>
    <property type="molecule type" value="Genomic_DNA"/>
</dbReference>
<dbReference type="InterPro" id="IPR000086">
    <property type="entry name" value="NUDIX_hydrolase_dom"/>
</dbReference>
<dbReference type="PROSITE" id="PS00893">
    <property type="entry name" value="NUDIX_BOX"/>
    <property type="match status" value="1"/>
</dbReference>
<evidence type="ECO:0000313" key="6">
    <source>
        <dbReference type="EMBL" id="MCH6171637.1"/>
    </source>
</evidence>
<protein>
    <submittedName>
        <fullName evidence="6">NUDIX domain-containing protein</fullName>
    </submittedName>
</protein>
<dbReference type="Proteomes" id="UP001299970">
    <property type="component" value="Unassembled WGS sequence"/>
</dbReference>
<comment type="caution">
    <text evidence="6">The sequence shown here is derived from an EMBL/GenBank/DDBJ whole genome shotgun (WGS) entry which is preliminary data.</text>
</comment>
<dbReference type="Pfam" id="PF00293">
    <property type="entry name" value="NUDIX"/>
    <property type="match status" value="1"/>
</dbReference>
<organism evidence="6 7">
    <name type="scientific">Pseudonocardia alaniniphila</name>
    <dbReference type="NCBI Taxonomy" id="75291"/>
    <lineage>
        <taxon>Bacteria</taxon>
        <taxon>Bacillati</taxon>
        <taxon>Actinomycetota</taxon>
        <taxon>Actinomycetes</taxon>
        <taxon>Pseudonocardiales</taxon>
        <taxon>Pseudonocardiaceae</taxon>
        <taxon>Pseudonocardia</taxon>
    </lineage>
</organism>